<feature type="compositionally biased region" description="Low complexity" evidence="1">
    <location>
        <begin position="241"/>
        <end position="265"/>
    </location>
</feature>
<feature type="compositionally biased region" description="Polar residues" evidence="1">
    <location>
        <begin position="269"/>
        <end position="288"/>
    </location>
</feature>
<dbReference type="Proteomes" id="UP000316270">
    <property type="component" value="Chromosome 7"/>
</dbReference>
<evidence type="ECO:0000256" key="1">
    <source>
        <dbReference type="SAM" id="MobiDB-lite"/>
    </source>
</evidence>
<sequence>MTERYQGWTGALPCDGREDATSSSIEQTFFHSGFTAINRQQQEKATQLNNSGEVGSHPNADADVNISHAAKHPIVAQYLGIGLDDADNTRFGRQATMPPATSKMRPHATSVSASPVSKQIKETGKKRSATAPPPKPAKKTNRARSDNDHATAAASASASKITARTSGKKKNSSAAAIESNKENAVVLDSGLQREALPSKSFVLSEQTAQKLKAWNFQPSPPAVTESTVHVRRSTDHQNDTRSSSNPRSVVPVSSIQPTVSSSSTVGSEPDTNCSTSSQTPLTSSIVTPATHESQFVRFSPAISPRSARKSLAAYHSLPSPVTHLNVTNTQGNDHLGYSSPSTSVSDNRMTNSKPRADSGPALTLPCQPPTNGHNVLETIFEEGPPSPMARARELFGPLSESSHLLNAHSTEPSSTTLIDVDSPFANDVFDDLDDEDLLDLDLTTGLRASSPSEYQPVQTLPPLHHRIIDQDIIDLVSDDEWNILEDEEIAFMDLTDDTAHSARPASIAEIHDRSRAKTAQKSLANTTDDTSKPQPQSPPSHQVQTSPQHSTITAAEATEDYINAIIHPPILRPPFPNPIRDHSPLIGVTPSLTLKTCFRIGECLNVGCTSARTSNTQSSDAILIELYAKVVSSHRDPNGVTQHFLLADLFHEKRGPFLDAACETWRGSELWEYDCARFLCAREASGGEKKLCRAVGRMKRECGGKWRFVVLNIWEATWEDVEFVRGIVCGS</sequence>
<feature type="region of interest" description="Disordered" evidence="1">
    <location>
        <begin position="1"/>
        <end position="20"/>
    </location>
</feature>
<protein>
    <submittedName>
        <fullName evidence="2">Uncharacterized protein</fullName>
    </submittedName>
</protein>
<feature type="region of interest" description="Disordered" evidence="1">
    <location>
        <begin position="503"/>
        <end position="550"/>
    </location>
</feature>
<organism evidence="2 3">
    <name type="scientific">Venturia effusa</name>
    <dbReference type="NCBI Taxonomy" id="50376"/>
    <lineage>
        <taxon>Eukaryota</taxon>
        <taxon>Fungi</taxon>
        <taxon>Dikarya</taxon>
        <taxon>Ascomycota</taxon>
        <taxon>Pezizomycotina</taxon>
        <taxon>Dothideomycetes</taxon>
        <taxon>Pleosporomycetidae</taxon>
        <taxon>Venturiales</taxon>
        <taxon>Venturiaceae</taxon>
        <taxon>Venturia</taxon>
    </lineage>
</organism>
<reference evidence="2 3" key="1">
    <citation type="submission" date="2019-07" db="EMBL/GenBank/DDBJ databases">
        <title>Finished genome of Venturia effusa.</title>
        <authorList>
            <person name="Young C.A."/>
            <person name="Cox M.P."/>
            <person name="Ganley A.R.D."/>
            <person name="David W.J."/>
        </authorList>
    </citation>
    <scope>NUCLEOTIDE SEQUENCE [LARGE SCALE GENOMIC DNA]</scope>
    <source>
        <strain evidence="3">albino</strain>
    </source>
</reference>
<gene>
    <name evidence="2" type="ORF">FKW77_009456</name>
</gene>
<feature type="compositionally biased region" description="Low complexity" evidence="1">
    <location>
        <begin position="539"/>
        <end position="550"/>
    </location>
</feature>
<evidence type="ECO:0000313" key="3">
    <source>
        <dbReference type="Proteomes" id="UP000316270"/>
    </source>
</evidence>
<dbReference type="OrthoDB" id="5397183at2759"/>
<accession>A0A517L9Z7</accession>
<keyword evidence="3" id="KW-1185">Reference proteome</keyword>
<feature type="compositionally biased region" description="Polar residues" evidence="1">
    <location>
        <begin position="326"/>
        <end position="353"/>
    </location>
</feature>
<name>A0A517L9Z7_9PEZI</name>
<feature type="region of interest" description="Disordered" evidence="1">
    <location>
        <begin position="213"/>
        <end position="288"/>
    </location>
</feature>
<evidence type="ECO:0000313" key="2">
    <source>
        <dbReference type="EMBL" id="QDS72445.1"/>
    </source>
</evidence>
<proteinExistence type="predicted"/>
<feature type="region of interest" description="Disordered" evidence="1">
    <location>
        <begin position="90"/>
        <end position="178"/>
    </location>
</feature>
<dbReference type="EMBL" id="CP042191">
    <property type="protein sequence ID" value="QDS72445.1"/>
    <property type="molecule type" value="Genomic_DNA"/>
</dbReference>
<feature type="compositionally biased region" description="Polar residues" evidence="1">
    <location>
        <begin position="517"/>
        <end position="528"/>
    </location>
</feature>
<dbReference type="AlphaFoldDB" id="A0A517L9Z7"/>
<feature type="compositionally biased region" description="Low complexity" evidence="1">
    <location>
        <begin position="150"/>
        <end position="165"/>
    </location>
</feature>
<feature type="region of interest" description="Disordered" evidence="1">
    <location>
        <begin position="326"/>
        <end position="361"/>
    </location>
</feature>